<dbReference type="Gene3D" id="1.10.10.10">
    <property type="entry name" value="Winged helix-like DNA-binding domain superfamily/Winged helix DNA-binding domain"/>
    <property type="match status" value="1"/>
</dbReference>
<name>A0A1S8NHW7_CLOSA</name>
<dbReference type="STRING" id="169679.CSACC_37100"/>
<feature type="domain" description="RNA polymerase sigma-70 region 2" evidence="6">
    <location>
        <begin position="54"/>
        <end position="118"/>
    </location>
</feature>
<proteinExistence type="inferred from homology"/>
<dbReference type="Pfam" id="PF04542">
    <property type="entry name" value="Sigma70_r2"/>
    <property type="match status" value="1"/>
</dbReference>
<dbReference type="GO" id="GO:0016987">
    <property type="term" value="F:sigma factor activity"/>
    <property type="evidence" value="ECO:0007669"/>
    <property type="project" value="UniProtKB-KW"/>
</dbReference>
<keyword evidence="2" id="KW-0805">Transcription regulation</keyword>
<dbReference type="SUPFAM" id="SSF88659">
    <property type="entry name" value="Sigma3 and sigma4 domains of RNA polymerase sigma factors"/>
    <property type="match status" value="1"/>
</dbReference>
<keyword evidence="3" id="KW-0731">Sigma factor</keyword>
<dbReference type="GO" id="GO:0003677">
    <property type="term" value="F:DNA binding"/>
    <property type="evidence" value="ECO:0007669"/>
    <property type="project" value="InterPro"/>
</dbReference>
<evidence type="ECO:0000256" key="3">
    <source>
        <dbReference type="ARBA" id="ARBA00023082"/>
    </source>
</evidence>
<dbReference type="NCBIfam" id="TIGR02937">
    <property type="entry name" value="sigma70-ECF"/>
    <property type="match status" value="1"/>
</dbReference>
<protein>
    <submittedName>
        <fullName evidence="8">ECF RNA polymerase sigma factor SigW</fullName>
    </submittedName>
</protein>
<evidence type="ECO:0000256" key="5">
    <source>
        <dbReference type="SAM" id="Phobius"/>
    </source>
</evidence>
<keyword evidence="5" id="KW-0472">Membrane</keyword>
<comment type="caution">
    <text evidence="8">The sequence shown here is derived from an EMBL/GenBank/DDBJ whole genome shotgun (WGS) entry which is preliminary data.</text>
</comment>
<dbReference type="InterPro" id="IPR013324">
    <property type="entry name" value="RNA_pol_sigma_r3/r4-like"/>
</dbReference>
<gene>
    <name evidence="8" type="primary">sigW_1</name>
    <name evidence="8" type="ORF">CLOSAC_03010</name>
</gene>
<feature type="transmembrane region" description="Helical" evidence="5">
    <location>
        <begin position="6"/>
        <end position="29"/>
    </location>
</feature>
<dbReference type="EMBL" id="LZYZ01000001">
    <property type="protein sequence ID" value="OOM16030.1"/>
    <property type="molecule type" value="Genomic_DNA"/>
</dbReference>
<evidence type="ECO:0000313" key="9">
    <source>
        <dbReference type="Proteomes" id="UP000191154"/>
    </source>
</evidence>
<evidence type="ECO:0000313" key="8">
    <source>
        <dbReference type="EMBL" id="OOM16030.1"/>
    </source>
</evidence>
<keyword evidence="5" id="KW-1133">Transmembrane helix</keyword>
<dbReference type="InterPro" id="IPR036388">
    <property type="entry name" value="WH-like_DNA-bd_sf"/>
</dbReference>
<evidence type="ECO:0000259" key="7">
    <source>
        <dbReference type="Pfam" id="PF08281"/>
    </source>
</evidence>
<feature type="domain" description="RNA polymerase sigma factor 70 region 4 type 2" evidence="7">
    <location>
        <begin position="141"/>
        <end position="187"/>
    </location>
</feature>
<evidence type="ECO:0000256" key="2">
    <source>
        <dbReference type="ARBA" id="ARBA00023015"/>
    </source>
</evidence>
<dbReference type="CDD" id="cd06171">
    <property type="entry name" value="Sigma70_r4"/>
    <property type="match status" value="1"/>
</dbReference>
<dbReference type="SUPFAM" id="SSF88946">
    <property type="entry name" value="Sigma2 domain of RNA polymerase sigma factors"/>
    <property type="match status" value="1"/>
</dbReference>
<dbReference type="PANTHER" id="PTHR43133">
    <property type="entry name" value="RNA POLYMERASE ECF-TYPE SIGMA FACTO"/>
    <property type="match status" value="1"/>
</dbReference>
<dbReference type="Pfam" id="PF08281">
    <property type="entry name" value="Sigma70_r4_2"/>
    <property type="match status" value="1"/>
</dbReference>
<reference evidence="8 9" key="1">
    <citation type="submission" date="2016-05" db="EMBL/GenBank/DDBJ databases">
        <title>Microbial solvent formation.</title>
        <authorList>
            <person name="Poehlein A."/>
            <person name="Montoya Solano J.D."/>
            <person name="Flitsch S."/>
            <person name="Krabben P."/>
            <person name="Duerre P."/>
            <person name="Daniel R."/>
        </authorList>
    </citation>
    <scope>NUCLEOTIDE SEQUENCE [LARGE SCALE GENOMIC DNA]</scope>
    <source>
        <strain evidence="8 9">L1-8</strain>
    </source>
</reference>
<dbReference type="Gene3D" id="1.10.1740.10">
    <property type="match status" value="1"/>
</dbReference>
<dbReference type="InterPro" id="IPR014284">
    <property type="entry name" value="RNA_pol_sigma-70_dom"/>
</dbReference>
<dbReference type="InterPro" id="IPR039425">
    <property type="entry name" value="RNA_pol_sigma-70-like"/>
</dbReference>
<dbReference type="InterPro" id="IPR013325">
    <property type="entry name" value="RNA_pol_sigma_r2"/>
</dbReference>
<dbReference type="AlphaFoldDB" id="A0A1S8NHW7"/>
<sequence>MYGISVIHHISMIYLIWGYLKFLISDFLLENGRMSFIMNEVSLRTDEIISQDLDHYGNMLLRLAYSYMKNMYDAEDVVQEVFVQLLKNIEIFESDDHKRHWLICVARNICKNKLKSAWFKKHVELTEMEYYDEYKDSSVLNKVMELPLKYREIIYLYYYEDYTTVKIASIIGKKESTVRSLLSRGRNILKKELKEEYDFE</sequence>
<dbReference type="Proteomes" id="UP000191154">
    <property type="component" value="Unassembled WGS sequence"/>
</dbReference>
<keyword evidence="5" id="KW-0812">Transmembrane</keyword>
<dbReference type="InterPro" id="IPR013249">
    <property type="entry name" value="RNA_pol_sigma70_r4_t2"/>
</dbReference>
<accession>A0A1S8NHW7</accession>
<dbReference type="GO" id="GO:0006352">
    <property type="term" value="P:DNA-templated transcription initiation"/>
    <property type="evidence" value="ECO:0007669"/>
    <property type="project" value="InterPro"/>
</dbReference>
<organism evidence="8 9">
    <name type="scientific">Clostridium saccharobutylicum</name>
    <dbReference type="NCBI Taxonomy" id="169679"/>
    <lineage>
        <taxon>Bacteria</taxon>
        <taxon>Bacillati</taxon>
        <taxon>Bacillota</taxon>
        <taxon>Clostridia</taxon>
        <taxon>Eubacteriales</taxon>
        <taxon>Clostridiaceae</taxon>
        <taxon>Clostridium</taxon>
    </lineage>
</organism>
<comment type="similarity">
    <text evidence="1">Belongs to the sigma-70 factor family. ECF subfamily.</text>
</comment>
<evidence type="ECO:0000259" key="6">
    <source>
        <dbReference type="Pfam" id="PF04542"/>
    </source>
</evidence>
<keyword evidence="4" id="KW-0804">Transcription</keyword>
<evidence type="ECO:0000256" key="1">
    <source>
        <dbReference type="ARBA" id="ARBA00010641"/>
    </source>
</evidence>
<evidence type="ECO:0000256" key="4">
    <source>
        <dbReference type="ARBA" id="ARBA00023163"/>
    </source>
</evidence>
<dbReference type="InterPro" id="IPR007627">
    <property type="entry name" value="RNA_pol_sigma70_r2"/>
</dbReference>
<dbReference type="PANTHER" id="PTHR43133:SF60">
    <property type="entry name" value="RNA POLYMERASE SIGMA FACTOR SIGV"/>
    <property type="match status" value="1"/>
</dbReference>